<name>A0AAN5IF97_9BILA</name>
<keyword evidence="1" id="KW-0472">Membrane</keyword>
<comment type="caution">
    <text evidence="2">The sequence shown here is derived from an EMBL/GenBank/DDBJ whole genome shotgun (WGS) entry which is preliminary data.</text>
</comment>
<reference evidence="3" key="1">
    <citation type="submission" date="2022-10" db="EMBL/GenBank/DDBJ databases">
        <title>Genome assembly of Pristionchus species.</title>
        <authorList>
            <person name="Yoshida K."/>
            <person name="Sommer R.J."/>
        </authorList>
    </citation>
    <scope>NUCLEOTIDE SEQUENCE [LARGE SCALE GENOMIC DNA]</scope>
    <source>
        <strain evidence="3">RS5460</strain>
    </source>
</reference>
<dbReference type="Proteomes" id="UP001328107">
    <property type="component" value="Unassembled WGS sequence"/>
</dbReference>
<evidence type="ECO:0000313" key="2">
    <source>
        <dbReference type="EMBL" id="GMR60676.1"/>
    </source>
</evidence>
<feature type="non-terminal residue" evidence="2">
    <location>
        <position position="1"/>
    </location>
</feature>
<evidence type="ECO:0000313" key="3">
    <source>
        <dbReference type="Proteomes" id="UP001328107"/>
    </source>
</evidence>
<evidence type="ECO:0008006" key="4">
    <source>
        <dbReference type="Google" id="ProtNLM"/>
    </source>
</evidence>
<feature type="non-terminal residue" evidence="2">
    <location>
        <position position="220"/>
    </location>
</feature>
<feature type="transmembrane region" description="Helical" evidence="1">
    <location>
        <begin position="163"/>
        <end position="181"/>
    </location>
</feature>
<dbReference type="EMBL" id="BTRK01000006">
    <property type="protein sequence ID" value="GMR60676.1"/>
    <property type="molecule type" value="Genomic_DNA"/>
</dbReference>
<protein>
    <recommendedName>
        <fullName evidence="4">G protein-coupled receptor</fullName>
    </recommendedName>
</protein>
<accession>A0AAN5IF97</accession>
<dbReference type="AlphaFoldDB" id="A0AAN5IF97"/>
<sequence>NHGSRGVCYRCPHFLGRNRPLTLVCKKKSCLEQTLVMALPLEVFDYVQTILFSVLLVLTIPIASFVYAKLLFIQPFSKSFTYKLIAVNGIVTLLYCLAYIIIYQMSSFKFLYGLYKSIEDLQLVKPLSLITPFFQSLSVNSALFVSLHRVKKFSPWSESSDQVFYFIALIFSVILSLPTLADFSFFTTMYYKESDHGSSTELSPSSTVTNEISRLFTSAM</sequence>
<keyword evidence="3" id="KW-1185">Reference proteome</keyword>
<gene>
    <name evidence="2" type="ORF">PMAYCL1PPCAC_30871</name>
</gene>
<keyword evidence="1" id="KW-0812">Transmembrane</keyword>
<feature type="transmembrane region" description="Helical" evidence="1">
    <location>
        <begin position="46"/>
        <end position="68"/>
    </location>
</feature>
<keyword evidence="1" id="KW-1133">Transmembrane helix</keyword>
<organism evidence="2 3">
    <name type="scientific">Pristionchus mayeri</name>
    <dbReference type="NCBI Taxonomy" id="1317129"/>
    <lineage>
        <taxon>Eukaryota</taxon>
        <taxon>Metazoa</taxon>
        <taxon>Ecdysozoa</taxon>
        <taxon>Nematoda</taxon>
        <taxon>Chromadorea</taxon>
        <taxon>Rhabditida</taxon>
        <taxon>Rhabditina</taxon>
        <taxon>Diplogasteromorpha</taxon>
        <taxon>Diplogasteroidea</taxon>
        <taxon>Neodiplogasteridae</taxon>
        <taxon>Pristionchus</taxon>
    </lineage>
</organism>
<evidence type="ECO:0000256" key="1">
    <source>
        <dbReference type="SAM" id="Phobius"/>
    </source>
</evidence>
<proteinExistence type="predicted"/>
<feature type="transmembrane region" description="Helical" evidence="1">
    <location>
        <begin position="80"/>
        <end position="103"/>
    </location>
</feature>